<dbReference type="PROSITE" id="PS50826">
    <property type="entry name" value="RUN"/>
    <property type="match status" value="1"/>
</dbReference>
<evidence type="ECO:0000313" key="4">
    <source>
        <dbReference type="Proteomes" id="UP000075902"/>
    </source>
</evidence>
<evidence type="ECO:0000256" key="1">
    <source>
        <dbReference type="SAM" id="MobiDB-lite"/>
    </source>
</evidence>
<organism evidence="3 4">
    <name type="scientific">Anopheles melas</name>
    <dbReference type="NCBI Taxonomy" id="34690"/>
    <lineage>
        <taxon>Eukaryota</taxon>
        <taxon>Metazoa</taxon>
        <taxon>Ecdysozoa</taxon>
        <taxon>Arthropoda</taxon>
        <taxon>Hexapoda</taxon>
        <taxon>Insecta</taxon>
        <taxon>Pterygota</taxon>
        <taxon>Neoptera</taxon>
        <taxon>Endopterygota</taxon>
        <taxon>Diptera</taxon>
        <taxon>Nematocera</taxon>
        <taxon>Culicoidea</taxon>
        <taxon>Culicidae</taxon>
        <taxon>Anophelinae</taxon>
        <taxon>Anopheles</taxon>
    </lineage>
</organism>
<feature type="region of interest" description="Disordered" evidence="1">
    <location>
        <begin position="471"/>
        <end position="496"/>
    </location>
</feature>
<feature type="region of interest" description="Disordered" evidence="1">
    <location>
        <begin position="345"/>
        <end position="392"/>
    </location>
</feature>
<dbReference type="VEuPathDB" id="VectorBase:AMEC020909"/>
<feature type="compositionally biased region" description="Basic and acidic residues" evidence="1">
    <location>
        <begin position="1"/>
        <end position="20"/>
    </location>
</feature>
<evidence type="ECO:0000259" key="2">
    <source>
        <dbReference type="PROSITE" id="PS50826"/>
    </source>
</evidence>
<sequence>MSVNIRIDEARSLGDQHDQQGCDGQTTCEEACRDDGDVEVDMKFGLFVDTDRSMPRNVSEEEFDFDSAFSSESNQGLTDESTTDHLDDRMLPDGAVERERLKSLEDEHEILSSNLIALTSHFAQVQLRLRQIVEAPPQERDTLLKNLEEFAFLGIPEIQQNPVKQNIPEIVANLDKSPESVENLREKQQELIGQLKSQLMDLERYAYESGAGILPQTILLEKQKVIIEEIKKKINLNLNELDLPQLTSEDLRQQVDSALDELVNPLKMKEQLVTQLKTQIQDLERFISFLQTNEKAEIKKRFLEQQKQQEQRAETQLKTQIQDLERFISFLQTNEKAEIKKRFLEQQKQQEQRAEASKGNEGRSQRSSDRHTLSKPMSAHPSNGTSASQAAAKRESFNSKAFGLMDKAGTLLQMFALSQFNCGSEHRNSETNYQSKMMTRTRQNCWGDIRARLEYDVQEIASLALTMQNEISPKEADHNDEEDEDSNRPGRDNRKNYELTLLVRKRLAKTIQRLMQHGLRSISESASHSLVPFISGCFSTTGSGHSGTNHSSMSGRANESFYRSEVRRKSTGATTTAPKKQPSYVEEDTSNVVVTEENLFSQLDDDEEEDMEPQFDSNNKDEMHVWELLLVYYNIKNGDRYNSTPARKLSESFNLDIVDGRPLSNKQSLLSAIGSIIALHSPYKRSYDSQFKAFVCAGLKDVK</sequence>
<feature type="compositionally biased region" description="Basic and acidic residues" evidence="1">
    <location>
        <begin position="486"/>
        <end position="496"/>
    </location>
</feature>
<dbReference type="Pfam" id="PF26030">
    <property type="entry name" value="RUNDC1"/>
    <property type="match status" value="1"/>
</dbReference>
<proteinExistence type="predicted"/>
<feature type="compositionally biased region" description="Low complexity" evidence="1">
    <location>
        <begin position="542"/>
        <end position="555"/>
    </location>
</feature>
<feature type="compositionally biased region" description="Polar residues" evidence="1">
    <location>
        <begin position="380"/>
        <end position="389"/>
    </location>
</feature>
<reference evidence="3" key="2">
    <citation type="submission" date="2020-05" db="UniProtKB">
        <authorList>
            <consortium name="EnsemblMetazoa"/>
        </authorList>
    </citation>
    <scope>IDENTIFICATION</scope>
    <source>
        <strain evidence="3">CM1001059</strain>
    </source>
</reference>
<dbReference type="InterPro" id="IPR004012">
    <property type="entry name" value="Run_dom"/>
</dbReference>
<dbReference type="STRING" id="34690.A0A182UIA3"/>
<feature type="compositionally biased region" description="Basic and acidic residues" evidence="1">
    <location>
        <begin position="345"/>
        <end position="372"/>
    </location>
</feature>
<name>A0A182UIA3_9DIPT</name>
<dbReference type="AlphaFoldDB" id="A0A182UIA3"/>
<accession>A0A182UIA3</accession>
<dbReference type="Pfam" id="PF02759">
    <property type="entry name" value="RUN"/>
    <property type="match status" value="1"/>
</dbReference>
<dbReference type="Proteomes" id="UP000075902">
    <property type="component" value="Unassembled WGS sequence"/>
</dbReference>
<feature type="domain" description="RUN" evidence="2">
    <location>
        <begin position="498"/>
        <end position="703"/>
    </location>
</feature>
<feature type="region of interest" description="Disordered" evidence="1">
    <location>
        <begin position="542"/>
        <end position="588"/>
    </location>
</feature>
<dbReference type="EnsemblMetazoa" id="AMEC020909-RA">
    <property type="protein sequence ID" value="AMEC020909-PA"/>
    <property type="gene ID" value="AMEC020909"/>
</dbReference>
<feature type="region of interest" description="Disordered" evidence="1">
    <location>
        <begin position="1"/>
        <end position="22"/>
    </location>
</feature>
<protein>
    <submittedName>
        <fullName evidence="3">RUN domain-containing protein</fullName>
    </submittedName>
</protein>
<evidence type="ECO:0000313" key="3">
    <source>
        <dbReference type="EnsemblMetazoa" id="AMEC020909-PA"/>
    </source>
</evidence>
<keyword evidence="4" id="KW-1185">Reference proteome</keyword>
<dbReference type="InterPro" id="IPR058732">
    <property type="entry name" value="RUNDC1_M"/>
</dbReference>
<reference evidence="4" key="1">
    <citation type="submission" date="2014-01" db="EMBL/GenBank/DDBJ databases">
        <title>The Genome Sequence of Anopheles melas CM1001059_A (V2).</title>
        <authorList>
            <consortium name="The Broad Institute Genomics Platform"/>
            <person name="Neafsey D.E."/>
            <person name="Besansky N."/>
            <person name="Howell P."/>
            <person name="Walton C."/>
            <person name="Young S.K."/>
            <person name="Zeng Q."/>
            <person name="Gargeya S."/>
            <person name="Fitzgerald M."/>
            <person name="Haas B."/>
            <person name="Abouelleil A."/>
            <person name="Allen A.W."/>
            <person name="Alvarado L."/>
            <person name="Arachchi H.M."/>
            <person name="Berlin A.M."/>
            <person name="Chapman S.B."/>
            <person name="Gainer-Dewar J."/>
            <person name="Goldberg J."/>
            <person name="Griggs A."/>
            <person name="Gujja S."/>
            <person name="Hansen M."/>
            <person name="Howarth C."/>
            <person name="Imamovic A."/>
            <person name="Ireland A."/>
            <person name="Larimer J."/>
            <person name="McCowan C."/>
            <person name="Murphy C."/>
            <person name="Pearson M."/>
            <person name="Poon T.W."/>
            <person name="Priest M."/>
            <person name="Roberts A."/>
            <person name="Saif S."/>
            <person name="Shea T."/>
            <person name="Sisk P."/>
            <person name="Sykes S."/>
            <person name="Wortman J."/>
            <person name="Nusbaum C."/>
            <person name="Birren B."/>
        </authorList>
    </citation>
    <scope>NUCLEOTIDE SEQUENCE [LARGE SCALE GENOMIC DNA]</scope>
    <source>
        <strain evidence="4">CM1001059</strain>
    </source>
</reference>
<feature type="region of interest" description="Disordered" evidence="1">
    <location>
        <begin position="66"/>
        <end position="89"/>
    </location>
</feature>